<reference evidence="3" key="1">
    <citation type="submission" date="2001-08" db="EMBL/GenBank/DDBJ databases">
        <title>Oryza sativa nipponbare(GA3) genomic DNA, chromosome 2, BAC clone:OJ1001_D02.</title>
        <authorList>
            <person name="Sasaki T."/>
            <person name="Matsumoto T."/>
            <person name="Yamamoto K."/>
        </authorList>
    </citation>
    <scope>NUCLEOTIDE SEQUENCE</scope>
</reference>
<gene>
    <name evidence="3" type="ORF">OJ1001_D02.8</name>
    <name evidence="2" type="ORF">P0516F12.26</name>
</gene>
<accession>Q6H6L5</accession>
<dbReference type="EMBL" id="AP004037">
    <property type="protein sequence ID" value="BAD27677.1"/>
    <property type="molecule type" value="Genomic_DNA"/>
</dbReference>
<feature type="region of interest" description="Disordered" evidence="1">
    <location>
        <begin position="1"/>
        <end position="32"/>
    </location>
</feature>
<name>Q6H6L5_ORYSJ</name>
<evidence type="ECO:0000256" key="1">
    <source>
        <dbReference type="SAM" id="MobiDB-lite"/>
    </source>
</evidence>
<reference evidence="4" key="3">
    <citation type="journal article" date="2005" name="Nature">
        <title>The map-based sequence of the rice genome.</title>
        <authorList>
            <consortium name="International rice genome sequencing project (IRGSP)"/>
            <person name="Matsumoto T."/>
            <person name="Wu J."/>
            <person name="Kanamori H."/>
            <person name="Katayose Y."/>
            <person name="Fujisawa M."/>
            <person name="Namiki N."/>
            <person name="Mizuno H."/>
            <person name="Yamamoto K."/>
            <person name="Antonio B.A."/>
            <person name="Baba T."/>
            <person name="Sakata K."/>
            <person name="Nagamura Y."/>
            <person name="Aoki H."/>
            <person name="Arikawa K."/>
            <person name="Arita K."/>
            <person name="Bito T."/>
            <person name="Chiden Y."/>
            <person name="Fujitsuka N."/>
            <person name="Fukunaka R."/>
            <person name="Hamada M."/>
            <person name="Harada C."/>
            <person name="Hayashi A."/>
            <person name="Hijishita S."/>
            <person name="Honda M."/>
            <person name="Hosokawa S."/>
            <person name="Ichikawa Y."/>
            <person name="Idonuma A."/>
            <person name="Iijima M."/>
            <person name="Ikeda M."/>
            <person name="Ikeno M."/>
            <person name="Ito K."/>
            <person name="Ito S."/>
            <person name="Ito T."/>
            <person name="Ito Y."/>
            <person name="Ito Y."/>
            <person name="Iwabuchi A."/>
            <person name="Kamiya K."/>
            <person name="Karasawa W."/>
            <person name="Kurita K."/>
            <person name="Katagiri S."/>
            <person name="Kikuta A."/>
            <person name="Kobayashi H."/>
            <person name="Kobayashi N."/>
            <person name="Machita K."/>
            <person name="Maehara T."/>
            <person name="Masukawa M."/>
            <person name="Mizubayashi T."/>
            <person name="Mukai Y."/>
            <person name="Nagasaki H."/>
            <person name="Nagata Y."/>
            <person name="Naito S."/>
            <person name="Nakashima M."/>
            <person name="Nakama Y."/>
            <person name="Nakamichi Y."/>
            <person name="Nakamura M."/>
            <person name="Meguro A."/>
            <person name="Negishi M."/>
            <person name="Ohta I."/>
            <person name="Ohta T."/>
            <person name="Okamoto M."/>
            <person name="Ono N."/>
            <person name="Saji S."/>
            <person name="Sakaguchi M."/>
            <person name="Sakai K."/>
            <person name="Shibata M."/>
            <person name="Shimokawa T."/>
            <person name="Song J."/>
            <person name="Takazaki Y."/>
            <person name="Terasawa K."/>
            <person name="Tsugane M."/>
            <person name="Tsuji K."/>
            <person name="Ueda S."/>
            <person name="Waki K."/>
            <person name="Yamagata H."/>
            <person name="Yamamoto M."/>
            <person name="Yamamoto S."/>
            <person name="Yamane H."/>
            <person name="Yoshiki S."/>
            <person name="Yoshihara R."/>
            <person name="Yukawa K."/>
            <person name="Zhong H."/>
            <person name="Yano M."/>
            <person name="Yuan Q."/>
            <person name="Ouyang S."/>
            <person name="Liu J."/>
            <person name="Jones K.M."/>
            <person name="Gansberger K."/>
            <person name="Moffat K."/>
            <person name="Hill J."/>
            <person name="Bera J."/>
            <person name="Fadrosh D."/>
            <person name="Jin S."/>
            <person name="Johri S."/>
            <person name="Kim M."/>
            <person name="Overton L."/>
            <person name="Reardon M."/>
            <person name="Tsitrin T."/>
            <person name="Vuong H."/>
            <person name="Weaver B."/>
            <person name="Ciecko A."/>
            <person name="Tallon L."/>
            <person name="Jackson J."/>
            <person name="Pai G."/>
            <person name="Aken S.V."/>
            <person name="Utterback T."/>
            <person name="Reidmuller S."/>
            <person name="Feldblyum T."/>
            <person name="Hsiao J."/>
            <person name="Zismann V."/>
            <person name="Iobst S."/>
            <person name="de Vazeille A.R."/>
            <person name="Buell C.R."/>
            <person name="Ying K."/>
            <person name="Li Y."/>
            <person name="Lu T."/>
            <person name="Huang Y."/>
            <person name="Zhao Q."/>
            <person name="Feng Q."/>
            <person name="Zhang L."/>
            <person name="Zhu J."/>
            <person name="Weng Q."/>
            <person name="Mu J."/>
            <person name="Lu Y."/>
            <person name="Fan D."/>
            <person name="Liu Y."/>
            <person name="Guan J."/>
            <person name="Zhang Y."/>
            <person name="Yu S."/>
            <person name="Liu X."/>
            <person name="Zhang Y."/>
            <person name="Hong G."/>
            <person name="Han B."/>
            <person name="Choisne N."/>
            <person name="Demange N."/>
            <person name="Orjeda G."/>
            <person name="Samain S."/>
            <person name="Cattolico L."/>
            <person name="Pelletier E."/>
            <person name="Couloux A."/>
            <person name="Segurens B."/>
            <person name="Wincker P."/>
            <person name="D'Hont A."/>
            <person name="Scarpelli C."/>
            <person name="Weissenbach J."/>
            <person name="Salanoubat M."/>
            <person name="Quetier F."/>
            <person name="Yu Y."/>
            <person name="Kim H.R."/>
            <person name="Rambo T."/>
            <person name="Currie J."/>
            <person name="Collura K."/>
            <person name="Luo M."/>
            <person name="Yang T."/>
            <person name="Ammiraju J.S.S."/>
            <person name="Engler F."/>
            <person name="Soderlund C."/>
            <person name="Wing R.A."/>
            <person name="Palmer L.E."/>
            <person name="de la Bastide M."/>
            <person name="Spiegel L."/>
            <person name="Nascimento L."/>
            <person name="Zutavern T."/>
            <person name="O'Shaughnessy A."/>
            <person name="Dike S."/>
            <person name="Dedhia N."/>
            <person name="Preston R."/>
            <person name="Balija V."/>
            <person name="McCombie W.R."/>
            <person name="Chow T."/>
            <person name="Chen H."/>
            <person name="Chung M."/>
            <person name="Chen C."/>
            <person name="Shaw J."/>
            <person name="Wu H."/>
            <person name="Hsiao K."/>
            <person name="Chao Y."/>
            <person name="Chu M."/>
            <person name="Cheng C."/>
            <person name="Hour A."/>
            <person name="Lee P."/>
            <person name="Lin S."/>
            <person name="Lin Y."/>
            <person name="Liou J."/>
            <person name="Liu S."/>
            <person name="Hsing Y."/>
            <person name="Raghuvanshi S."/>
            <person name="Mohanty A."/>
            <person name="Bharti A.K."/>
            <person name="Gaur A."/>
            <person name="Gupta V."/>
            <person name="Kumar D."/>
            <person name="Ravi V."/>
            <person name="Vij S."/>
            <person name="Kapur A."/>
            <person name="Khurana P."/>
            <person name="Khurana P."/>
            <person name="Khurana J.P."/>
            <person name="Tyagi A.K."/>
            <person name="Gaikwad K."/>
            <person name="Singh A."/>
            <person name="Dalal V."/>
            <person name="Srivastava S."/>
            <person name="Dixit A."/>
            <person name="Pal A.K."/>
            <person name="Ghazi I.A."/>
            <person name="Yadav M."/>
            <person name="Pandit A."/>
            <person name="Bhargava A."/>
            <person name="Sureshbabu K."/>
            <person name="Batra K."/>
            <person name="Sharma T.R."/>
            <person name="Mohapatra T."/>
            <person name="Singh N.K."/>
            <person name="Messing J."/>
            <person name="Nelson A.B."/>
            <person name="Fuks G."/>
            <person name="Kavchok S."/>
            <person name="Keizer G."/>
            <person name="Linton E."/>
            <person name="Llaca V."/>
            <person name="Song R."/>
            <person name="Tanyolac B."/>
            <person name="Young S."/>
            <person name="Ho-Il K."/>
            <person name="Hahn J.H."/>
            <person name="Sangsakoo G."/>
            <person name="Vanavichit A."/>
            <person name="de Mattos Luiz.A.T."/>
            <person name="Zimmer P.D."/>
            <person name="Malone G."/>
            <person name="Dellagostin O."/>
            <person name="de Oliveira A.C."/>
            <person name="Bevan M."/>
            <person name="Bancroft I."/>
            <person name="Minx P."/>
            <person name="Cordum H."/>
            <person name="Wilson R."/>
            <person name="Cheng Z."/>
            <person name="Jin W."/>
            <person name="Jiang J."/>
            <person name="Leong S.A."/>
            <person name="Iwama H."/>
            <person name="Gojobori T."/>
            <person name="Itoh T."/>
            <person name="Niimura Y."/>
            <person name="Fujii Y."/>
            <person name="Habara T."/>
            <person name="Sakai H."/>
            <person name="Sato Y."/>
            <person name="Wilson G."/>
            <person name="Kumar K."/>
            <person name="McCouch S."/>
            <person name="Juretic N."/>
            <person name="Hoen D."/>
            <person name="Wright S."/>
            <person name="Bruskiewich R."/>
            <person name="Bureau T."/>
            <person name="Miyao A."/>
            <person name="Hirochika H."/>
            <person name="Nishikawa T."/>
            <person name="Kadowaki K."/>
            <person name="Sugiura M."/>
            <person name="Burr B."/>
            <person name="Sasaki T."/>
        </authorList>
    </citation>
    <scope>NUCLEOTIDE SEQUENCE [LARGE SCALE GENOMIC DNA]</scope>
    <source>
        <strain evidence="4">cv. Nipponbare</strain>
    </source>
</reference>
<sequence>MNGGGEGKGRGDGGVRSFIGGGGKGKGDGGVRRFVGGDMLEMGQCERKRRGEGSV</sequence>
<dbReference type="AlphaFoldDB" id="Q6H6L5"/>
<evidence type="ECO:0000313" key="4">
    <source>
        <dbReference type="Proteomes" id="UP000000763"/>
    </source>
</evidence>
<organism evidence="2 4">
    <name type="scientific">Oryza sativa subsp. japonica</name>
    <name type="common">Rice</name>
    <dbReference type="NCBI Taxonomy" id="39947"/>
    <lineage>
        <taxon>Eukaryota</taxon>
        <taxon>Viridiplantae</taxon>
        <taxon>Streptophyta</taxon>
        <taxon>Embryophyta</taxon>
        <taxon>Tracheophyta</taxon>
        <taxon>Spermatophyta</taxon>
        <taxon>Magnoliopsida</taxon>
        <taxon>Liliopsida</taxon>
        <taxon>Poales</taxon>
        <taxon>Poaceae</taxon>
        <taxon>BOP clade</taxon>
        <taxon>Oryzoideae</taxon>
        <taxon>Oryzeae</taxon>
        <taxon>Oryzinae</taxon>
        <taxon>Oryza</taxon>
        <taxon>Oryza sativa</taxon>
    </lineage>
</organism>
<reference evidence="4" key="4">
    <citation type="journal article" date="2008" name="Nucleic Acids Res.">
        <title>The rice annotation project database (RAP-DB): 2008 update.</title>
        <authorList>
            <consortium name="The rice annotation project (RAP)"/>
        </authorList>
    </citation>
    <scope>GENOME REANNOTATION</scope>
    <source>
        <strain evidence="4">cv. Nipponbare</strain>
    </source>
</reference>
<evidence type="ECO:0000313" key="3">
    <source>
        <dbReference type="EMBL" id="BAD27677.1"/>
    </source>
</evidence>
<protein>
    <submittedName>
        <fullName evidence="2">Uncharacterized protein</fullName>
    </submittedName>
</protein>
<dbReference type="EMBL" id="AP004883">
    <property type="protein sequence ID" value="BAD25634.1"/>
    <property type="molecule type" value="Genomic_DNA"/>
</dbReference>
<dbReference type="Proteomes" id="UP000000763">
    <property type="component" value="Chromosome 2"/>
</dbReference>
<reference evidence="2" key="2">
    <citation type="submission" date="2002-03" db="EMBL/GenBank/DDBJ databases">
        <title>Oryza sativa nipponbare(GA3) genomic DNA, chromosome 2, PAC clone:P0516F12.</title>
        <authorList>
            <person name="Sasaki T."/>
            <person name="Matsumoto T."/>
            <person name="Yamamoto K."/>
        </authorList>
    </citation>
    <scope>NUCLEOTIDE SEQUENCE</scope>
</reference>
<evidence type="ECO:0000313" key="2">
    <source>
        <dbReference type="EMBL" id="BAD25634.1"/>
    </source>
</evidence>
<proteinExistence type="predicted"/>